<name>A0A2U3ECR5_PURLI</name>
<evidence type="ECO:0000256" key="1">
    <source>
        <dbReference type="SAM" id="MobiDB-lite"/>
    </source>
</evidence>
<gene>
    <name evidence="2" type="ORF">PCL_10866</name>
</gene>
<dbReference type="AlphaFoldDB" id="A0A2U3ECR5"/>
<protein>
    <submittedName>
        <fullName evidence="2">Uncharacterized protein</fullName>
    </submittedName>
</protein>
<evidence type="ECO:0000313" key="3">
    <source>
        <dbReference type="Proteomes" id="UP000245956"/>
    </source>
</evidence>
<accession>A0A2U3ECR5</accession>
<reference evidence="2 3" key="1">
    <citation type="journal article" date="2016" name="Front. Microbiol.">
        <title>Genome and transcriptome sequences reveal the specific parasitism of the nematophagous Purpureocillium lilacinum 36-1.</title>
        <authorList>
            <person name="Xie J."/>
            <person name="Li S."/>
            <person name="Mo C."/>
            <person name="Xiao X."/>
            <person name="Peng D."/>
            <person name="Wang G."/>
            <person name="Xiao Y."/>
        </authorList>
    </citation>
    <scope>NUCLEOTIDE SEQUENCE [LARGE SCALE GENOMIC DNA]</scope>
    <source>
        <strain evidence="2 3">36-1</strain>
    </source>
</reference>
<dbReference type="Proteomes" id="UP000245956">
    <property type="component" value="Unassembled WGS sequence"/>
</dbReference>
<dbReference type="EMBL" id="LCWV01000006">
    <property type="protein sequence ID" value="PWI72243.1"/>
    <property type="molecule type" value="Genomic_DNA"/>
</dbReference>
<feature type="region of interest" description="Disordered" evidence="1">
    <location>
        <begin position="1"/>
        <end position="27"/>
    </location>
</feature>
<sequence>MRPRGLGASRLSPRSGVPQPRPATLTRRFGGASTTVAVCPATRTFAVSTTPHDEGGPGLVHYAGSDVEGAGGVGCGSLKASRHQHHPWAVGGRMARGNVGRPPASARLTRNVRHGGLINA</sequence>
<organism evidence="2 3">
    <name type="scientific">Purpureocillium lilacinum</name>
    <name type="common">Paecilomyces lilacinus</name>
    <dbReference type="NCBI Taxonomy" id="33203"/>
    <lineage>
        <taxon>Eukaryota</taxon>
        <taxon>Fungi</taxon>
        <taxon>Dikarya</taxon>
        <taxon>Ascomycota</taxon>
        <taxon>Pezizomycotina</taxon>
        <taxon>Sordariomycetes</taxon>
        <taxon>Hypocreomycetidae</taxon>
        <taxon>Hypocreales</taxon>
        <taxon>Ophiocordycipitaceae</taxon>
        <taxon>Purpureocillium</taxon>
    </lineage>
</organism>
<evidence type="ECO:0000313" key="2">
    <source>
        <dbReference type="EMBL" id="PWI72243.1"/>
    </source>
</evidence>
<comment type="caution">
    <text evidence="2">The sequence shown here is derived from an EMBL/GenBank/DDBJ whole genome shotgun (WGS) entry which is preliminary data.</text>
</comment>
<proteinExistence type="predicted"/>